<reference evidence="2 3" key="1">
    <citation type="submission" date="2016-11" db="EMBL/GenBank/DDBJ databases">
        <authorList>
            <person name="Jaros S."/>
            <person name="Januszkiewicz K."/>
            <person name="Wedrychowicz H."/>
        </authorList>
    </citation>
    <scope>NUCLEOTIDE SEQUENCE [LARGE SCALE GENOMIC DNA]</scope>
    <source>
        <strain evidence="2 3">CGMCC 1.12145</strain>
    </source>
</reference>
<dbReference type="CDD" id="cd00431">
    <property type="entry name" value="cysteine_hydrolases"/>
    <property type="match status" value="1"/>
</dbReference>
<dbReference type="Proteomes" id="UP000182248">
    <property type="component" value="Unassembled WGS sequence"/>
</dbReference>
<feature type="domain" description="Isochorismatase-like" evidence="1">
    <location>
        <begin position="11"/>
        <end position="101"/>
    </location>
</feature>
<dbReference type="InterPro" id="IPR000868">
    <property type="entry name" value="Isochorismatase-like_dom"/>
</dbReference>
<dbReference type="Gene3D" id="3.40.50.850">
    <property type="entry name" value="Isochorismatase-like"/>
    <property type="match status" value="1"/>
</dbReference>
<gene>
    <name evidence="2" type="ORF">SAMN02927921_03482</name>
</gene>
<dbReference type="RefSeq" id="WP_052123355.1">
    <property type="nucleotide sequence ID" value="NZ_FPJE01000024.1"/>
</dbReference>
<evidence type="ECO:0000259" key="1">
    <source>
        <dbReference type="Pfam" id="PF00857"/>
    </source>
</evidence>
<sequence length="216" mass="24266">MEYTKMNWNRSALIIIDMQKDFAKKDGASYIQGTEDVTENIAKLASVFRNCQLPVIHVIRLYKEDGSNAELCRKSLFQDGKKIVSPGSNGAKIVTELLPENAENYSDISLLNGQIIPIAPYDFIVYKPRWGAFYSTQLDDWLTSHQINSLLIAGCNFPNCPRATIYEASERDYHISIVPETISGIYPKGIDELKGIGVGICSVKELKNIIKTKRDE</sequence>
<accession>A0A1K1RFZ0</accession>
<evidence type="ECO:0000313" key="2">
    <source>
        <dbReference type="EMBL" id="SFW70699.1"/>
    </source>
</evidence>
<dbReference type="Pfam" id="PF00857">
    <property type="entry name" value="Isochorismatase"/>
    <property type="match status" value="2"/>
</dbReference>
<dbReference type="InterPro" id="IPR036380">
    <property type="entry name" value="Isochorismatase-like_sf"/>
</dbReference>
<dbReference type="OrthoDB" id="9785724at2"/>
<proteinExistence type="predicted"/>
<dbReference type="STRING" id="1150368.SAMN02927921_03482"/>
<feature type="domain" description="Isochorismatase-like" evidence="1">
    <location>
        <begin position="121"/>
        <end position="187"/>
    </location>
</feature>
<dbReference type="PANTHER" id="PTHR47044">
    <property type="entry name" value="OS02G0276400 PROTEIN"/>
    <property type="match status" value="1"/>
</dbReference>
<organism evidence="2 3">
    <name type="scientific">Sinomicrobium oceani</name>
    <dbReference type="NCBI Taxonomy" id="1150368"/>
    <lineage>
        <taxon>Bacteria</taxon>
        <taxon>Pseudomonadati</taxon>
        <taxon>Bacteroidota</taxon>
        <taxon>Flavobacteriia</taxon>
        <taxon>Flavobacteriales</taxon>
        <taxon>Flavobacteriaceae</taxon>
        <taxon>Sinomicrobium</taxon>
    </lineage>
</organism>
<dbReference type="EMBL" id="FPJE01000024">
    <property type="protein sequence ID" value="SFW70699.1"/>
    <property type="molecule type" value="Genomic_DNA"/>
</dbReference>
<protein>
    <submittedName>
        <fullName evidence="2">Nicotinamidase-related amidase</fullName>
    </submittedName>
</protein>
<keyword evidence="3" id="KW-1185">Reference proteome</keyword>
<dbReference type="AlphaFoldDB" id="A0A1K1RFZ0"/>
<name>A0A1K1RFZ0_9FLAO</name>
<dbReference type="SUPFAM" id="SSF52499">
    <property type="entry name" value="Isochorismatase-like hydrolases"/>
    <property type="match status" value="1"/>
</dbReference>
<evidence type="ECO:0000313" key="3">
    <source>
        <dbReference type="Proteomes" id="UP000182248"/>
    </source>
</evidence>